<dbReference type="EMBL" id="LXQA010637807">
    <property type="protein sequence ID" value="MCI63473.1"/>
    <property type="molecule type" value="Genomic_DNA"/>
</dbReference>
<keyword evidence="3" id="KW-1185">Reference proteome</keyword>
<feature type="region of interest" description="Disordered" evidence="1">
    <location>
        <begin position="1"/>
        <end position="48"/>
    </location>
</feature>
<dbReference type="Proteomes" id="UP000265520">
    <property type="component" value="Unassembled WGS sequence"/>
</dbReference>
<evidence type="ECO:0000256" key="1">
    <source>
        <dbReference type="SAM" id="MobiDB-lite"/>
    </source>
</evidence>
<feature type="compositionally biased region" description="Basic residues" evidence="1">
    <location>
        <begin position="26"/>
        <end position="38"/>
    </location>
</feature>
<evidence type="ECO:0000313" key="2">
    <source>
        <dbReference type="EMBL" id="MCI63473.1"/>
    </source>
</evidence>
<comment type="caution">
    <text evidence="2">The sequence shown here is derived from an EMBL/GenBank/DDBJ whole genome shotgun (WGS) entry which is preliminary data.</text>
</comment>
<reference evidence="2 3" key="1">
    <citation type="journal article" date="2018" name="Front. Plant Sci.">
        <title>Red Clover (Trifolium pratense) and Zigzag Clover (T. medium) - A Picture of Genomic Similarities and Differences.</title>
        <authorList>
            <person name="Dluhosova J."/>
            <person name="Istvanek J."/>
            <person name="Nedelnik J."/>
            <person name="Repkova J."/>
        </authorList>
    </citation>
    <scope>NUCLEOTIDE SEQUENCE [LARGE SCALE GENOMIC DNA]</scope>
    <source>
        <strain evidence="3">cv. 10/8</strain>
        <tissue evidence="2">Leaf</tissue>
    </source>
</reference>
<name>A0A392TQN6_9FABA</name>
<protein>
    <submittedName>
        <fullName evidence="2">Uncharacterized protein</fullName>
    </submittedName>
</protein>
<accession>A0A392TQN6</accession>
<proteinExistence type="predicted"/>
<dbReference type="AlphaFoldDB" id="A0A392TQN6"/>
<evidence type="ECO:0000313" key="3">
    <source>
        <dbReference type="Proteomes" id="UP000265520"/>
    </source>
</evidence>
<feature type="non-terminal residue" evidence="2">
    <location>
        <position position="1"/>
    </location>
</feature>
<sequence>RLHPEETPPGRRGLLSLHPNPTRSDRHMHSRRGFGRRRCGIESLQSRA</sequence>
<organism evidence="2 3">
    <name type="scientific">Trifolium medium</name>
    <dbReference type="NCBI Taxonomy" id="97028"/>
    <lineage>
        <taxon>Eukaryota</taxon>
        <taxon>Viridiplantae</taxon>
        <taxon>Streptophyta</taxon>
        <taxon>Embryophyta</taxon>
        <taxon>Tracheophyta</taxon>
        <taxon>Spermatophyta</taxon>
        <taxon>Magnoliopsida</taxon>
        <taxon>eudicotyledons</taxon>
        <taxon>Gunneridae</taxon>
        <taxon>Pentapetalae</taxon>
        <taxon>rosids</taxon>
        <taxon>fabids</taxon>
        <taxon>Fabales</taxon>
        <taxon>Fabaceae</taxon>
        <taxon>Papilionoideae</taxon>
        <taxon>50 kb inversion clade</taxon>
        <taxon>NPAAA clade</taxon>
        <taxon>Hologalegina</taxon>
        <taxon>IRL clade</taxon>
        <taxon>Trifolieae</taxon>
        <taxon>Trifolium</taxon>
    </lineage>
</organism>